<proteinExistence type="predicted"/>
<organism evidence="1 2">
    <name type="scientific">Arxiozyma heterogenica</name>
    <dbReference type="NCBI Taxonomy" id="278026"/>
    <lineage>
        <taxon>Eukaryota</taxon>
        <taxon>Fungi</taxon>
        <taxon>Dikarya</taxon>
        <taxon>Ascomycota</taxon>
        <taxon>Saccharomycotina</taxon>
        <taxon>Saccharomycetes</taxon>
        <taxon>Saccharomycetales</taxon>
        <taxon>Saccharomycetaceae</taxon>
        <taxon>Arxiozyma</taxon>
    </lineage>
</organism>
<comment type="caution">
    <text evidence="1">The sequence shown here is derived from an EMBL/GenBank/DDBJ whole genome shotgun (WGS) entry which is preliminary data.</text>
</comment>
<accession>A0AAN7ZR78</accession>
<evidence type="ECO:0000313" key="2">
    <source>
        <dbReference type="Proteomes" id="UP001306508"/>
    </source>
</evidence>
<dbReference type="EMBL" id="JAWIZZ010000073">
    <property type="protein sequence ID" value="KAK5773564.1"/>
    <property type="molecule type" value="Genomic_DNA"/>
</dbReference>
<keyword evidence="2" id="KW-1185">Reference proteome</keyword>
<sequence>MTYNGVIKSGGFAGLINEVSYLHPNRYELKGIVFNNPPEGNGEVTGSDATLSSSIVYTTRLIHSNGSSSTENLVAIITSPPPTTYASIVGSIALSSTLPSQPQFLSQLPLHLKYWRNSTIPSEKTKYTLSNTLVVLTTVFNRVTMTTTYCPEPSATSGTSMTAIIGHSSLESVYTNSKNQQEKTNSLSAVSNATLVISIASTTTGPAFTNNENQPKPRNSRASTTIVAGFTKGTTDIASETGTVVGTVKSRRLETLLTTMVPQVSQYVSEQLFSSSTAVTVSHGGIPSLASYEGKGSTMYMKWSVAHCIGLLLFLVI</sequence>
<dbReference type="Proteomes" id="UP001306508">
    <property type="component" value="Unassembled WGS sequence"/>
</dbReference>
<dbReference type="AlphaFoldDB" id="A0AAN7ZR78"/>
<protein>
    <submittedName>
        <fullName evidence="1">Uncharacterized protein</fullName>
    </submittedName>
</protein>
<gene>
    <name evidence="1" type="ORF">RI543_005081</name>
</gene>
<reference evidence="2" key="1">
    <citation type="submission" date="2023-07" db="EMBL/GenBank/DDBJ databases">
        <title>A draft genome of Kazachstania heterogenica Y-27499.</title>
        <authorList>
            <person name="Donic C."/>
            <person name="Kralova J.S."/>
            <person name="Fidel L."/>
            <person name="Ben-Dor S."/>
            <person name="Jung S."/>
        </authorList>
    </citation>
    <scope>NUCLEOTIDE SEQUENCE [LARGE SCALE GENOMIC DNA]</scope>
    <source>
        <strain evidence="2">Y27499</strain>
    </source>
</reference>
<name>A0AAN7ZR78_9SACH</name>
<evidence type="ECO:0000313" key="1">
    <source>
        <dbReference type="EMBL" id="KAK5773564.1"/>
    </source>
</evidence>